<dbReference type="Gene3D" id="2.40.70.10">
    <property type="entry name" value="Acid Proteases"/>
    <property type="match status" value="1"/>
</dbReference>
<feature type="region of interest" description="Disordered" evidence="1">
    <location>
        <begin position="174"/>
        <end position="196"/>
    </location>
</feature>
<dbReference type="SUPFAM" id="SSF50630">
    <property type="entry name" value="Acid proteases"/>
    <property type="match status" value="1"/>
</dbReference>
<gene>
    <name evidence="2" type="ORF">Acr_00g0034510</name>
</gene>
<dbReference type="OrthoDB" id="1624859at2759"/>
<feature type="compositionally biased region" description="Basic and acidic residues" evidence="1">
    <location>
        <begin position="7"/>
        <end position="20"/>
    </location>
</feature>
<feature type="region of interest" description="Disordered" evidence="1">
    <location>
        <begin position="96"/>
        <end position="119"/>
    </location>
</feature>
<dbReference type="EMBL" id="BJWL01000212">
    <property type="protein sequence ID" value="GFS34533.1"/>
    <property type="molecule type" value="Genomic_DNA"/>
</dbReference>
<feature type="region of interest" description="Disordered" evidence="1">
    <location>
        <begin position="1"/>
        <end position="32"/>
    </location>
</feature>
<organism evidence="2 3">
    <name type="scientific">Actinidia rufa</name>
    <dbReference type="NCBI Taxonomy" id="165716"/>
    <lineage>
        <taxon>Eukaryota</taxon>
        <taxon>Viridiplantae</taxon>
        <taxon>Streptophyta</taxon>
        <taxon>Embryophyta</taxon>
        <taxon>Tracheophyta</taxon>
        <taxon>Spermatophyta</taxon>
        <taxon>Magnoliopsida</taxon>
        <taxon>eudicotyledons</taxon>
        <taxon>Gunneridae</taxon>
        <taxon>Pentapetalae</taxon>
        <taxon>asterids</taxon>
        <taxon>Ericales</taxon>
        <taxon>Actinidiaceae</taxon>
        <taxon>Actinidia</taxon>
    </lineage>
</organism>
<protein>
    <submittedName>
        <fullName evidence="2">Uncharacterized protein</fullName>
    </submittedName>
</protein>
<keyword evidence="3" id="KW-1185">Reference proteome</keyword>
<dbReference type="PANTHER" id="PTHR33240:SF15">
    <property type="entry name" value="GAG-PRO-LIKE PROTEIN"/>
    <property type="match status" value="1"/>
</dbReference>
<reference evidence="3" key="1">
    <citation type="submission" date="2019-07" db="EMBL/GenBank/DDBJ databases">
        <title>De Novo Assembly of kiwifruit Actinidia rufa.</title>
        <authorList>
            <person name="Sugita-Konishi S."/>
            <person name="Sato K."/>
            <person name="Mori E."/>
            <person name="Abe Y."/>
            <person name="Kisaki G."/>
            <person name="Hamano K."/>
            <person name="Suezawa K."/>
            <person name="Otani M."/>
            <person name="Fukuda T."/>
            <person name="Manabe T."/>
            <person name="Gomi K."/>
            <person name="Tabuchi M."/>
            <person name="Akimitsu K."/>
            <person name="Kataoka I."/>
        </authorList>
    </citation>
    <scope>NUCLEOTIDE SEQUENCE [LARGE SCALE GENOMIC DNA]</scope>
    <source>
        <strain evidence="3">cv. Fuchu</strain>
    </source>
</reference>
<accession>A0A7J0DFY5</accession>
<dbReference type="PANTHER" id="PTHR33240">
    <property type="entry name" value="OS08G0508500 PROTEIN"/>
    <property type="match status" value="1"/>
</dbReference>
<feature type="compositionally biased region" description="Basic and acidic residues" evidence="1">
    <location>
        <begin position="97"/>
        <end position="108"/>
    </location>
</feature>
<dbReference type="CDD" id="cd00303">
    <property type="entry name" value="retropepsin_like"/>
    <property type="match status" value="1"/>
</dbReference>
<proteinExistence type="predicted"/>
<comment type="caution">
    <text evidence="2">The sequence shown here is derived from an EMBL/GenBank/DDBJ whole genome shotgun (WGS) entry which is preliminary data.</text>
</comment>
<dbReference type="Proteomes" id="UP000585474">
    <property type="component" value="Unassembled WGS sequence"/>
</dbReference>
<name>A0A7J0DFY5_9ERIC</name>
<sequence>MASHCNNRSDSRETRRETSHAPKIPGHRGGKLLEDGQRMVGAIFGQNPSQLLLGREDSCDITIELLQRQLAELTQIMVDNTLMGPVEAVAPGKTKGRIKEPTLPHEKVGTGGDLKHTKRTRTDSCQALKLFLDQLVRDGHLKEFIDEEKTRAKRIKARPNLRFDLGDDEIEHTADEEEDLPLEPGSITFTKTDPKRVRHSHSDPLVIQLRMNNYDMKRILVDTRSSIEMMYYDLFKQLKLTQLDLKQARAPLVGFNAQSHLPLGTMTFKVRAGFQELMTEFVVVDIPSPYNIIVGRDWLHKMKGWHPHFTRPSSLPPPEAKKPFIGTK</sequence>
<evidence type="ECO:0000313" key="3">
    <source>
        <dbReference type="Proteomes" id="UP000585474"/>
    </source>
</evidence>
<dbReference type="InterPro" id="IPR021109">
    <property type="entry name" value="Peptidase_aspartic_dom_sf"/>
</dbReference>
<evidence type="ECO:0000256" key="1">
    <source>
        <dbReference type="SAM" id="MobiDB-lite"/>
    </source>
</evidence>
<evidence type="ECO:0000313" key="2">
    <source>
        <dbReference type="EMBL" id="GFS34533.1"/>
    </source>
</evidence>
<dbReference type="AlphaFoldDB" id="A0A7J0DFY5"/>